<comment type="cofactor">
    <cofactor evidence="7">
        <name>Zn(2+)</name>
        <dbReference type="ChEBI" id="CHEBI:29105"/>
    </cofactor>
    <cofactor evidence="7">
        <name>Fe(3+)</name>
        <dbReference type="ChEBI" id="CHEBI:29034"/>
    </cofactor>
    <text evidence="7">Binds 1 zinc or iron ion per subunit.</text>
</comment>
<feature type="binding site" evidence="7">
    <location>
        <position position="306"/>
    </location>
    <ligand>
        <name>N-formimidoyl-L-glutamate</name>
        <dbReference type="ChEBI" id="CHEBI:58928"/>
    </ligand>
</feature>
<protein>
    <recommendedName>
        <fullName evidence="1 7">Imidazolonepropionase</fullName>
        <ecNumber evidence="1 7">3.5.2.7</ecNumber>
    </recommendedName>
    <alternativeName>
        <fullName evidence="7">Imidazolone-5-propionate hydrolase</fullName>
    </alternativeName>
</protein>
<feature type="binding site" evidence="7">
    <location>
        <position position="72"/>
    </location>
    <ligand>
        <name>Fe(3+)</name>
        <dbReference type="ChEBI" id="CHEBI:29034"/>
    </ligand>
</feature>
<dbReference type="RefSeq" id="WP_259859495.1">
    <property type="nucleotide sequence ID" value="NZ_BAAAST010000063.1"/>
</dbReference>
<dbReference type="SUPFAM" id="SSF51338">
    <property type="entry name" value="Composite domain of metallo-dependent hydrolases"/>
    <property type="match status" value="2"/>
</dbReference>
<reference evidence="9" key="1">
    <citation type="submission" date="2021-04" db="EMBL/GenBank/DDBJ databases">
        <authorList>
            <person name="Hartkoorn R.C."/>
            <person name="Beaudoing E."/>
            <person name="Hot D."/>
        </authorList>
    </citation>
    <scope>NUCLEOTIDE SEQUENCE</scope>
    <source>
        <strain evidence="9">NRRL B-16292</strain>
    </source>
</reference>
<evidence type="ECO:0000256" key="3">
    <source>
        <dbReference type="ARBA" id="ARBA00022801"/>
    </source>
</evidence>
<dbReference type="GO" id="GO:0050480">
    <property type="term" value="F:imidazolonepropionase activity"/>
    <property type="evidence" value="ECO:0007669"/>
    <property type="project" value="UniProtKB-EC"/>
</dbReference>
<evidence type="ECO:0000256" key="4">
    <source>
        <dbReference type="ARBA" id="ARBA00022808"/>
    </source>
</evidence>
<evidence type="ECO:0000313" key="9">
    <source>
        <dbReference type="EMBL" id="UWP81726.1"/>
    </source>
</evidence>
<dbReference type="EC" id="3.5.2.7" evidence="1 7"/>
<keyword evidence="6 7" id="KW-0408">Iron</keyword>
<feature type="binding site" evidence="7">
    <location>
        <position position="228"/>
    </location>
    <ligand>
        <name>Zn(2+)</name>
        <dbReference type="ChEBI" id="CHEBI:29105"/>
    </ligand>
</feature>
<dbReference type="InterPro" id="IPR006680">
    <property type="entry name" value="Amidohydro-rel"/>
</dbReference>
<organism evidence="9 10">
    <name type="scientific">Dactylosporangium fulvum</name>
    <dbReference type="NCBI Taxonomy" id="53359"/>
    <lineage>
        <taxon>Bacteria</taxon>
        <taxon>Bacillati</taxon>
        <taxon>Actinomycetota</taxon>
        <taxon>Actinomycetes</taxon>
        <taxon>Micromonosporales</taxon>
        <taxon>Micromonosporaceae</taxon>
        <taxon>Dactylosporangium</taxon>
    </lineage>
</organism>
<proteinExistence type="inferred from homology"/>
<dbReference type="Proteomes" id="UP001059617">
    <property type="component" value="Chromosome"/>
</dbReference>
<dbReference type="NCBIfam" id="TIGR01224">
    <property type="entry name" value="hutI"/>
    <property type="match status" value="1"/>
</dbReference>
<dbReference type="HAMAP" id="MF_00372">
    <property type="entry name" value="HutI"/>
    <property type="match status" value="1"/>
</dbReference>
<dbReference type="Gene3D" id="3.20.20.140">
    <property type="entry name" value="Metal-dependent hydrolases"/>
    <property type="match status" value="1"/>
</dbReference>
<comment type="similarity">
    <text evidence="7">Belongs to the metallo-dependent hydrolases superfamily. HutI family.</text>
</comment>
<evidence type="ECO:0000256" key="2">
    <source>
        <dbReference type="ARBA" id="ARBA00022723"/>
    </source>
</evidence>
<dbReference type="InterPro" id="IPR032466">
    <property type="entry name" value="Metal_Hydrolase"/>
</dbReference>
<comment type="function">
    <text evidence="7">Catalyzes the hydrolytic cleavage of the carbon-nitrogen bond in imidazolone-5-propanoate to yield N-formimidoyl-L-glutamate. It is the third step in the universal histidine degradation pathway.</text>
</comment>
<accession>A0ABY5VX75</accession>
<feature type="binding site" evidence="7">
    <location>
        <position position="302"/>
    </location>
    <ligand>
        <name>Zn(2+)</name>
        <dbReference type="ChEBI" id="CHEBI:29105"/>
    </ligand>
</feature>
<gene>
    <name evidence="7 9" type="primary">hutI</name>
    <name evidence="9" type="ORF">Dfulv_42600</name>
</gene>
<dbReference type="InterPro" id="IPR011059">
    <property type="entry name" value="Metal-dep_hydrolase_composite"/>
</dbReference>
<dbReference type="InterPro" id="IPR005920">
    <property type="entry name" value="HutI"/>
</dbReference>
<feature type="binding site" evidence="7">
    <location>
        <position position="137"/>
    </location>
    <ligand>
        <name>4-imidazolone-5-propanoate</name>
        <dbReference type="ChEBI" id="CHEBI:77893"/>
    </ligand>
</feature>
<feature type="binding site" evidence="7">
    <location>
        <position position="79"/>
    </location>
    <ligand>
        <name>4-imidazolone-5-propanoate</name>
        <dbReference type="ChEBI" id="CHEBI:77893"/>
    </ligand>
</feature>
<evidence type="ECO:0000256" key="7">
    <source>
        <dbReference type="HAMAP-Rule" id="MF_00372"/>
    </source>
</evidence>
<dbReference type="EMBL" id="CP073720">
    <property type="protein sequence ID" value="UWP81726.1"/>
    <property type="molecule type" value="Genomic_DNA"/>
</dbReference>
<evidence type="ECO:0000259" key="8">
    <source>
        <dbReference type="Pfam" id="PF01979"/>
    </source>
</evidence>
<dbReference type="SUPFAM" id="SSF51556">
    <property type="entry name" value="Metallo-dependent hydrolases"/>
    <property type="match status" value="1"/>
</dbReference>
<comment type="catalytic activity">
    <reaction evidence="7">
        <text>4-imidazolone-5-propanoate + H2O = N-formimidoyl-L-glutamate</text>
        <dbReference type="Rhea" id="RHEA:23660"/>
        <dbReference type="ChEBI" id="CHEBI:15377"/>
        <dbReference type="ChEBI" id="CHEBI:58928"/>
        <dbReference type="ChEBI" id="CHEBI:77893"/>
        <dbReference type="EC" id="3.5.2.7"/>
    </reaction>
</comment>
<feature type="binding site" evidence="7">
    <location>
        <position position="231"/>
    </location>
    <ligand>
        <name>4-imidazolone-5-propanoate</name>
        <dbReference type="ChEBI" id="CHEBI:77893"/>
    </ligand>
</feature>
<evidence type="ECO:0000256" key="5">
    <source>
        <dbReference type="ARBA" id="ARBA00022833"/>
    </source>
</evidence>
<keyword evidence="10" id="KW-1185">Reference proteome</keyword>
<feature type="binding site" evidence="7">
    <location>
        <position position="304"/>
    </location>
    <ligand>
        <name>N-formimidoyl-L-glutamate</name>
        <dbReference type="ChEBI" id="CHEBI:58928"/>
    </ligand>
</feature>
<keyword evidence="3 7" id="KW-0378">Hydrolase</keyword>
<evidence type="ECO:0000256" key="1">
    <source>
        <dbReference type="ARBA" id="ARBA00012864"/>
    </source>
</evidence>
<comment type="pathway">
    <text evidence="7">Amino-acid degradation; L-histidine degradation into L-glutamate; N-formimidoyl-L-glutamate from L-histidine: step 3/3.</text>
</comment>
<reference evidence="9" key="2">
    <citation type="submission" date="2022-09" db="EMBL/GenBank/DDBJ databases">
        <title>Biosynthetic gene clusters of Dactylosporangioum fulvum.</title>
        <authorList>
            <person name="Caradec T."/>
        </authorList>
    </citation>
    <scope>NUCLEOTIDE SEQUENCE</scope>
    <source>
        <strain evidence="9">NRRL B-16292</strain>
    </source>
</reference>
<sequence length="389" mass="40491">MRSLLITNIGELVTADPAWGAGPLGIRRNAALVIDARRVEWIGRAADAPAADARVDADGAAVLPGFVDSHAHLVFAGDRAAEFAARMAGQPYTGGGIRTTVGATRAASDEQLRTNVARLRNEALRQGTTTMEIKSGYGLNVTDEARSLRIAHEFTTETTFLGAHVVPAEYTDRPDDYVGLVCGPMLTAARSAGARWIDVFCERGAFDADHSRAILTVGADAGMGVRIHANQLTEGPGVQLAVELNAASADHCTHLSRADIDALAGSTTVATLLPGAEFSTRSPYPPARALLDAGATVALATDCNPGSSFTTSMPFCIALAVREMAMTPAEAVLAATKGGAAALRRSDIGHLTVGARGDLLLLDAPSHLHLAYRPGVPLTTTVVLNGELV</sequence>
<feature type="binding site" evidence="7">
    <location>
        <position position="70"/>
    </location>
    <ligand>
        <name>Fe(3+)</name>
        <dbReference type="ChEBI" id="CHEBI:29034"/>
    </ligand>
</feature>
<evidence type="ECO:0000313" key="10">
    <source>
        <dbReference type="Proteomes" id="UP001059617"/>
    </source>
</evidence>
<feature type="binding site" evidence="7">
    <location>
        <position position="70"/>
    </location>
    <ligand>
        <name>Zn(2+)</name>
        <dbReference type="ChEBI" id="CHEBI:29105"/>
    </ligand>
</feature>
<keyword evidence="5 7" id="KW-0862">Zinc</keyword>
<dbReference type="Pfam" id="PF01979">
    <property type="entry name" value="Amidohydro_1"/>
    <property type="match status" value="1"/>
</dbReference>
<feature type="binding site" evidence="7">
    <location>
        <position position="137"/>
    </location>
    <ligand>
        <name>N-formimidoyl-L-glutamate</name>
        <dbReference type="ChEBI" id="CHEBI:58928"/>
    </ligand>
</feature>
<dbReference type="PANTHER" id="PTHR42752:SF1">
    <property type="entry name" value="IMIDAZOLONEPROPIONASE-RELATED"/>
    <property type="match status" value="1"/>
</dbReference>
<dbReference type="PANTHER" id="PTHR42752">
    <property type="entry name" value="IMIDAZOLONEPROPIONASE"/>
    <property type="match status" value="1"/>
</dbReference>
<feature type="binding site" evidence="7">
    <location>
        <position position="164"/>
    </location>
    <ligand>
        <name>4-imidazolone-5-propanoate</name>
        <dbReference type="ChEBI" id="CHEBI:77893"/>
    </ligand>
</feature>
<feature type="domain" description="Amidohydrolase-related" evidence="8">
    <location>
        <begin position="62"/>
        <end position="386"/>
    </location>
</feature>
<feature type="binding site" evidence="7">
    <location>
        <position position="302"/>
    </location>
    <ligand>
        <name>Fe(3+)</name>
        <dbReference type="ChEBI" id="CHEBI:29034"/>
    </ligand>
</feature>
<keyword evidence="7" id="KW-0963">Cytoplasm</keyword>
<dbReference type="Gene3D" id="2.30.40.10">
    <property type="entry name" value="Urease, subunit C, domain 1"/>
    <property type="match status" value="1"/>
</dbReference>
<name>A0ABY5VX75_9ACTN</name>
<feature type="binding site" evidence="7">
    <location>
        <position position="72"/>
    </location>
    <ligand>
        <name>Zn(2+)</name>
        <dbReference type="ChEBI" id="CHEBI:29105"/>
    </ligand>
</feature>
<comment type="subcellular location">
    <subcellularLocation>
        <location evidence="7">Cytoplasm</location>
    </subcellularLocation>
</comment>
<feature type="binding site" evidence="7">
    <location>
        <position position="228"/>
    </location>
    <ligand>
        <name>Fe(3+)</name>
        <dbReference type="ChEBI" id="CHEBI:29034"/>
    </ligand>
</feature>
<feature type="binding site" evidence="7">
    <location>
        <position position="307"/>
    </location>
    <ligand>
        <name>4-imidazolone-5-propanoate</name>
        <dbReference type="ChEBI" id="CHEBI:77893"/>
    </ligand>
</feature>
<keyword evidence="4 7" id="KW-0369">Histidine metabolism</keyword>
<evidence type="ECO:0000256" key="6">
    <source>
        <dbReference type="ARBA" id="ARBA00023004"/>
    </source>
</evidence>
<keyword evidence="2 7" id="KW-0479">Metal-binding</keyword>